<proteinExistence type="predicted"/>
<dbReference type="Proteomes" id="UP000604117">
    <property type="component" value="Unassembled WGS sequence"/>
</dbReference>
<name>A0ABQ4CI45_9ACTN</name>
<reference evidence="1 2" key="1">
    <citation type="submission" date="2021-01" db="EMBL/GenBank/DDBJ databases">
        <title>Whole genome shotgun sequence of Asanoa siamensis NBRC 107932.</title>
        <authorList>
            <person name="Komaki H."/>
            <person name="Tamura T."/>
        </authorList>
    </citation>
    <scope>NUCLEOTIDE SEQUENCE [LARGE SCALE GENOMIC DNA]</scope>
    <source>
        <strain evidence="1 2">NBRC 107932</strain>
    </source>
</reference>
<protein>
    <recommendedName>
        <fullName evidence="3">PIN domain-containing protein</fullName>
    </recommendedName>
</protein>
<sequence>MAEDAGLVLDTPALTAYSRGLPLVGEQIADMADRSQRVLVPALCLAIAYRDAASEAWPMIDILVDLPHVQVSPMEGDMCAVMGGWSRTVSMDLAQAMIESATHATVPILTDRRKQITTILAKEWPIIDL</sequence>
<evidence type="ECO:0000313" key="2">
    <source>
        <dbReference type="Proteomes" id="UP000604117"/>
    </source>
</evidence>
<evidence type="ECO:0008006" key="3">
    <source>
        <dbReference type="Google" id="ProtNLM"/>
    </source>
</evidence>
<comment type="caution">
    <text evidence="1">The sequence shown here is derived from an EMBL/GenBank/DDBJ whole genome shotgun (WGS) entry which is preliminary data.</text>
</comment>
<dbReference type="RefSeq" id="WP_203710417.1">
    <property type="nucleotide sequence ID" value="NZ_BONE01000002.1"/>
</dbReference>
<evidence type="ECO:0000313" key="1">
    <source>
        <dbReference type="EMBL" id="GIF70931.1"/>
    </source>
</evidence>
<keyword evidence="2" id="KW-1185">Reference proteome</keyword>
<gene>
    <name evidence="1" type="ORF">Asi02nite_04490</name>
</gene>
<dbReference type="EMBL" id="BONE01000002">
    <property type="protein sequence ID" value="GIF70931.1"/>
    <property type="molecule type" value="Genomic_DNA"/>
</dbReference>
<organism evidence="1 2">
    <name type="scientific">Asanoa siamensis</name>
    <dbReference type="NCBI Taxonomy" id="926357"/>
    <lineage>
        <taxon>Bacteria</taxon>
        <taxon>Bacillati</taxon>
        <taxon>Actinomycetota</taxon>
        <taxon>Actinomycetes</taxon>
        <taxon>Micromonosporales</taxon>
        <taxon>Micromonosporaceae</taxon>
        <taxon>Asanoa</taxon>
    </lineage>
</organism>
<accession>A0ABQ4CI45</accession>